<gene>
    <name evidence="2" type="ORF">HMPREF3202_00460</name>
</gene>
<name>A0A137T0D4_9BACT</name>
<dbReference type="PATRIC" id="fig|28125.4.peg.453"/>
<dbReference type="EMBL" id="LTAG01000019">
    <property type="protein sequence ID" value="KXO18120.1"/>
    <property type="molecule type" value="Genomic_DNA"/>
</dbReference>
<organism evidence="2 3">
    <name type="scientific">Prevotella bivia</name>
    <dbReference type="NCBI Taxonomy" id="28125"/>
    <lineage>
        <taxon>Bacteria</taxon>
        <taxon>Pseudomonadati</taxon>
        <taxon>Bacteroidota</taxon>
        <taxon>Bacteroidia</taxon>
        <taxon>Bacteroidales</taxon>
        <taxon>Prevotellaceae</taxon>
        <taxon>Prevotella</taxon>
    </lineage>
</organism>
<dbReference type="Proteomes" id="UP000070093">
    <property type="component" value="Unassembled WGS sequence"/>
</dbReference>
<keyword evidence="1" id="KW-0472">Membrane</keyword>
<proteinExistence type="predicted"/>
<keyword evidence="1" id="KW-0812">Transmembrane</keyword>
<protein>
    <submittedName>
        <fullName evidence="2">Uncharacterized protein</fullName>
    </submittedName>
</protein>
<dbReference type="STRING" id="28125.HMPREF3202_00460"/>
<evidence type="ECO:0000313" key="2">
    <source>
        <dbReference type="EMBL" id="KXO18120.1"/>
    </source>
</evidence>
<evidence type="ECO:0000313" key="3">
    <source>
        <dbReference type="Proteomes" id="UP000070093"/>
    </source>
</evidence>
<comment type="caution">
    <text evidence="2">The sequence shown here is derived from an EMBL/GenBank/DDBJ whole genome shotgun (WGS) entry which is preliminary data.</text>
</comment>
<keyword evidence="1" id="KW-1133">Transmembrane helix</keyword>
<evidence type="ECO:0000256" key="1">
    <source>
        <dbReference type="SAM" id="Phobius"/>
    </source>
</evidence>
<accession>A0A137T0D4</accession>
<reference evidence="2 3" key="1">
    <citation type="submission" date="2016-02" db="EMBL/GenBank/DDBJ databases">
        <authorList>
            <person name="Wen L."/>
            <person name="He K."/>
            <person name="Yang H."/>
        </authorList>
    </citation>
    <scope>NUCLEOTIDE SEQUENCE [LARGE SCALE GENOMIC DNA]</scope>
    <source>
        <strain evidence="2 3">GED7880</strain>
    </source>
</reference>
<sequence>MPFMLVKLSNHYKNSAQRYKKTSIYFVFSIFYFTFANTKLTRRQI</sequence>
<feature type="transmembrane region" description="Helical" evidence="1">
    <location>
        <begin position="22"/>
        <end position="40"/>
    </location>
</feature>
<dbReference type="AlphaFoldDB" id="A0A137T0D4"/>